<dbReference type="SUPFAM" id="SSF47781">
    <property type="entry name" value="RuvA domain 2-like"/>
    <property type="match status" value="1"/>
</dbReference>
<dbReference type="eggNOG" id="COG0272">
    <property type="taxonomic scope" value="Bacteria"/>
</dbReference>
<keyword evidence="2" id="KW-0227">DNA damage</keyword>
<evidence type="ECO:0000256" key="3">
    <source>
        <dbReference type="ARBA" id="ARBA00023204"/>
    </source>
</evidence>
<sequence length="369" mass="40585">MSNSRQFQVALSLLPHVGAKTAKLLISYCGSAEDVFSISPSKILKIPNVGQKIVNSIKENKTEVLHKAEKQLAIAEKQGVKILIYTDKNYPQRLLRHEDSPYILYYKGNADLNAQKTVGIVGTRKATEYGKEMTQKIVRDLTKYNPLIVSGLAYGIDIFSHRASLENGLDTIGVMANGLDKIYPAVHKNTAFEMTEQGGLLTEECFGTTPDAPRFPQRNRVIAGLSDVLIVVEAAAKGGALITAHIANAYNCEVFAVPGRLDSASSAGCNRLIRNHHAHIYTAVEDIEYILKWDLDEQNIPPIKKMNIQLTMEEQIIINKLEESGGTMAIDNLSIKTQIPLGELAGQLLMMEMKGIIKALPGKQFKVIG</sequence>
<evidence type="ECO:0000259" key="5">
    <source>
        <dbReference type="Pfam" id="PF12826"/>
    </source>
</evidence>
<dbReference type="PATRIC" id="fig|880071.3.peg.4060"/>
<evidence type="ECO:0000256" key="2">
    <source>
        <dbReference type="ARBA" id="ARBA00022763"/>
    </source>
</evidence>
<feature type="domain" description="DisA/LigA helix-hairpin-helix motif" evidence="5">
    <location>
        <begin position="10"/>
        <end position="59"/>
    </location>
</feature>
<feature type="domain" description="Smf/DprA SLOG" evidence="4">
    <location>
        <begin position="81"/>
        <end position="287"/>
    </location>
</feature>
<dbReference type="OrthoDB" id="9785707at2"/>
<dbReference type="Gene3D" id="1.10.10.10">
    <property type="entry name" value="Winged helix-like DNA-binding domain superfamily/Winged helix DNA-binding domain"/>
    <property type="match status" value="1"/>
</dbReference>
<dbReference type="EMBL" id="CP003345">
    <property type="protein sequence ID" value="AFM06356.1"/>
    <property type="molecule type" value="Genomic_DNA"/>
</dbReference>
<dbReference type="InterPro" id="IPR041663">
    <property type="entry name" value="DisA/LigA_HHH"/>
</dbReference>
<keyword evidence="3" id="KW-0234">DNA repair</keyword>
<protein>
    <submittedName>
        <fullName evidence="7">DNA protecting protein DprA</fullName>
    </submittedName>
</protein>
<dbReference type="STRING" id="880071.Fleli_4060"/>
<dbReference type="Proteomes" id="UP000006054">
    <property type="component" value="Chromosome"/>
</dbReference>
<dbReference type="RefSeq" id="WP_014799779.1">
    <property type="nucleotide sequence ID" value="NC_018018.1"/>
</dbReference>
<dbReference type="GO" id="GO:0006281">
    <property type="term" value="P:DNA repair"/>
    <property type="evidence" value="ECO:0007669"/>
    <property type="project" value="UniProtKB-KW"/>
</dbReference>
<dbReference type="Pfam" id="PF02481">
    <property type="entry name" value="DNA_processg_A"/>
    <property type="match status" value="1"/>
</dbReference>
<dbReference type="Gene3D" id="3.40.50.450">
    <property type="match status" value="1"/>
</dbReference>
<dbReference type="PANTHER" id="PTHR43022">
    <property type="entry name" value="PROTEIN SMF"/>
    <property type="match status" value="1"/>
</dbReference>
<dbReference type="InterPro" id="IPR041614">
    <property type="entry name" value="DprA_WH"/>
</dbReference>
<accession>I4AQX1</accession>
<evidence type="ECO:0000313" key="7">
    <source>
        <dbReference type="EMBL" id="AFM06356.1"/>
    </source>
</evidence>
<gene>
    <name evidence="7" type="ordered locus">Fleli_4060</name>
</gene>
<evidence type="ECO:0000256" key="1">
    <source>
        <dbReference type="ARBA" id="ARBA00006525"/>
    </source>
</evidence>
<dbReference type="InterPro" id="IPR010994">
    <property type="entry name" value="RuvA_2-like"/>
</dbReference>
<organism evidence="7 8">
    <name type="scientific">Bernardetia litoralis (strain ATCC 23117 / DSM 6794 / NBRC 15988 / NCIMB 1366 / Fx l1 / Sio-4)</name>
    <name type="common">Flexibacter litoralis</name>
    <dbReference type="NCBI Taxonomy" id="880071"/>
    <lineage>
        <taxon>Bacteria</taxon>
        <taxon>Pseudomonadati</taxon>
        <taxon>Bacteroidota</taxon>
        <taxon>Cytophagia</taxon>
        <taxon>Cytophagales</taxon>
        <taxon>Bernardetiaceae</taxon>
        <taxon>Bernardetia</taxon>
    </lineage>
</organism>
<dbReference type="AlphaFoldDB" id="I4AQX1"/>
<dbReference type="eggNOG" id="COG0758">
    <property type="taxonomic scope" value="Bacteria"/>
</dbReference>
<dbReference type="NCBIfam" id="TIGR00732">
    <property type="entry name" value="dprA"/>
    <property type="match status" value="1"/>
</dbReference>
<dbReference type="HOGENOM" id="CLU_029601_0_3_10"/>
<evidence type="ECO:0000259" key="4">
    <source>
        <dbReference type="Pfam" id="PF02481"/>
    </source>
</evidence>
<dbReference type="InterPro" id="IPR036388">
    <property type="entry name" value="WH-like_DNA-bd_sf"/>
</dbReference>
<dbReference type="KEGG" id="fli:Fleli_4060"/>
<name>I4AQX1_BERLS</name>
<dbReference type="Pfam" id="PF17782">
    <property type="entry name" value="WHD_DprA"/>
    <property type="match status" value="1"/>
</dbReference>
<proteinExistence type="inferred from homology"/>
<dbReference type="PANTHER" id="PTHR43022:SF1">
    <property type="entry name" value="PROTEIN SMF"/>
    <property type="match status" value="1"/>
</dbReference>
<feature type="domain" description="DprA winged helix" evidence="6">
    <location>
        <begin position="310"/>
        <end position="363"/>
    </location>
</feature>
<dbReference type="SUPFAM" id="SSF102405">
    <property type="entry name" value="MCP/YpsA-like"/>
    <property type="match status" value="1"/>
</dbReference>
<dbReference type="GO" id="GO:0009294">
    <property type="term" value="P:DNA-mediated transformation"/>
    <property type="evidence" value="ECO:0007669"/>
    <property type="project" value="InterPro"/>
</dbReference>
<dbReference type="InterPro" id="IPR003488">
    <property type="entry name" value="DprA"/>
</dbReference>
<evidence type="ECO:0000259" key="6">
    <source>
        <dbReference type="Pfam" id="PF17782"/>
    </source>
</evidence>
<evidence type="ECO:0000313" key="8">
    <source>
        <dbReference type="Proteomes" id="UP000006054"/>
    </source>
</evidence>
<comment type="similarity">
    <text evidence="1">Belongs to the DprA/Smf family.</text>
</comment>
<keyword evidence="8" id="KW-1185">Reference proteome</keyword>
<dbReference type="InterPro" id="IPR057666">
    <property type="entry name" value="DrpA_SLOG"/>
</dbReference>
<dbReference type="Pfam" id="PF12826">
    <property type="entry name" value="HHH_2"/>
    <property type="match status" value="1"/>
</dbReference>
<reference evidence="8" key="1">
    <citation type="submission" date="2012-06" db="EMBL/GenBank/DDBJ databases">
        <title>The complete genome of Flexibacter litoralis DSM 6794.</title>
        <authorList>
            <person name="Lucas S."/>
            <person name="Copeland A."/>
            <person name="Lapidus A."/>
            <person name="Glavina del Rio T."/>
            <person name="Dalin E."/>
            <person name="Tice H."/>
            <person name="Bruce D."/>
            <person name="Goodwin L."/>
            <person name="Pitluck S."/>
            <person name="Peters L."/>
            <person name="Ovchinnikova G."/>
            <person name="Lu M."/>
            <person name="Kyrpides N."/>
            <person name="Mavromatis K."/>
            <person name="Ivanova N."/>
            <person name="Brettin T."/>
            <person name="Detter J.C."/>
            <person name="Han C."/>
            <person name="Larimer F."/>
            <person name="Land M."/>
            <person name="Hauser L."/>
            <person name="Markowitz V."/>
            <person name="Cheng J.-F."/>
            <person name="Hugenholtz P."/>
            <person name="Woyke T."/>
            <person name="Wu D."/>
            <person name="Spring S."/>
            <person name="Lang E."/>
            <person name="Kopitz M."/>
            <person name="Brambilla E."/>
            <person name="Klenk H.-P."/>
            <person name="Eisen J.A."/>
        </authorList>
    </citation>
    <scope>NUCLEOTIDE SEQUENCE [LARGE SCALE GENOMIC DNA]</scope>
    <source>
        <strain evidence="8">ATCC 23117 / DSM 6794 / NBRC 15988 / NCIMB 1366 / Sio-4</strain>
    </source>
</reference>